<feature type="transmembrane region" description="Helical" evidence="1">
    <location>
        <begin position="202"/>
        <end position="219"/>
    </location>
</feature>
<accession>A0A934RNI6</accession>
<dbReference type="AlphaFoldDB" id="A0A934RNI6"/>
<reference evidence="2" key="1">
    <citation type="submission" date="2021-01" db="EMBL/GenBank/DDBJ databases">
        <title>Modified the classification status of verrucomicrobia.</title>
        <authorList>
            <person name="Feng X."/>
        </authorList>
    </citation>
    <scope>NUCLEOTIDE SEQUENCE</scope>
    <source>
        <strain evidence="2">KCTC 12986</strain>
    </source>
</reference>
<dbReference type="Proteomes" id="UP000604083">
    <property type="component" value="Unassembled WGS sequence"/>
</dbReference>
<evidence type="ECO:0000313" key="2">
    <source>
        <dbReference type="EMBL" id="MBK1834083.1"/>
    </source>
</evidence>
<comment type="caution">
    <text evidence="2">The sequence shown here is derived from an EMBL/GenBank/DDBJ whole genome shotgun (WGS) entry which is preliminary data.</text>
</comment>
<keyword evidence="3" id="KW-1185">Reference proteome</keyword>
<keyword evidence="1" id="KW-0812">Transmembrane</keyword>
<evidence type="ECO:0000313" key="3">
    <source>
        <dbReference type="Proteomes" id="UP000604083"/>
    </source>
</evidence>
<proteinExistence type="predicted"/>
<keyword evidence="1" id="KW-0472">Membrane</keyword>
<evidence type="ECO:0008006" key="4">
    <source>
        <dbReference type="Google" id="ProtNLM"/>
    </source>
</evidence>
<organism evidence="2 3">
    <name type="scientific">Roseibacillus ishigakijimensis</name>
    <dbReference type="NCBI Taxonomy" id="454146"/>
    <lineage>
        <taxon>Bacteria</taxon>
        <taxon>Pseudomonadati</taxon>
        <taxon>Verrucomicrobiota</taxon>
        <taxon>Verrucomicrobiia</taxon>
        <taxon>Verrucomicrobiales</taxon>
        <taxon>Verrucomicrobiaceae</taxon>
        <taxon>Roseibacillus</taxon>
    </lineage>
</organism>
<evidence type="ECO:0000256" key="1">
    <source>
        <dbReference type="SAM" id="Phobius"/>
    </source>
</evidence>
<sequence>MSSCLESEEEIWVNADSSGRARLHLTAPTLLFDELGGAETFAAKIRQVCQESDNLTLASLHSARKNGSQELQLEVSFRDVLALGDDLQGFREPDSSSRESAVEHYFGSPRLQAGFPHLQYRRAIDWQTLVPDAGPQAWWKPLLGNAQVHYQLHLPSVAKNHNAHQVSPDGRTLQWTFATRDLLSGEAEMTVQTPIPGLGRHFFLLGTLLLALVVALLALRKRLRPRAS</sequence>
<dbReference type="RefSeq" id="WP_200391517.1">
    <property type="nucleotide sequence ID" value="NZ_JAENIO010000017.1"/>
</dbReference>
<keyword evidence="1" id="KW-1133">Transmembrane helix</keyword>
<gene>
    <name evidence="2" type="ORF">JIN78_08425</name>
</gene>
<dbReference type="EMBL" id="JAENIO010000017">
    <property type="protein sequence ID" value="MBK1834083.1"/>
    <property type="molecule type" value="Genomic_DNA"/>
</dbReference>
<name>A0A934RNI6_9BACT</name>
<protein>
    <recommendedName>
        <fullName evidence="4">DUF3153 domain-containing protein</fullName>
    </recommendedName>
</protein>